<keyword evidence="4" id="KW-1015">Disulfide bond</keyword>
<evidence type="ECO:0000256" key="3">
    <source>
        <dbReference type="ARBA" id="ARBA00022825"/>
    </source>
</evidence>
<dbReference type="SMART" id="SM00020">
    <property type="entry name" value="Tryp_SPc"/>
    <property type="match status" value="2"/>
</dbReference>
<feature type="domain" description="Peptidase S1" evidence="6">
    <location>
        <begin position="21"/>
        <end position="251"/>
    </location>
</feature>
<accession>H3CCR9</accession>
<dbReference type="Pfam" id="PF00089">
    <property type="entry name" value="Trypsin"/>
    <property type="match status" value="2"/>
</dbReference>
<dbReference type="InterPro" id="IPR018114">
    <property type="entry name" value="TRYPSIN_HIS"/>
</dbReference>
<dbReference type="InterPro" id="IPR033116">
    <property type="entry name" value="TRYPSIN_SER"/>
</dbReference>
<dbReference type="InterPro" id="IPR009003">
    <property type="entry name" value="Peptidase_S1_PA"/>
</dbReference>
<evidence type="ECO:0000313" key="8">
    <source>
        <dbReference type="Proteomes" id="UP000007303"/>
    </source>
</evidence>
<dbReference type="InParanoid" id="H3CCR9"/>
<dbReference type="PROSITE" id="PS50240">
    <property type="entry name" value="TRYPSIN_DOM"/>
    <property type="match status" value="2"/>
</dbReference>
<keyword evidence="1 5" id="KW-0645">Protease</keyword>
<sequence>GCPDIAGQRVFNLELEEESRIIGGQESWAHSWPWQVSLQFATMPACGGAIISPLWVLSAAHCFRRYSKASFWTVAAGKHDLDNSQEAGQQVVEVSAIVSHHRYNARTKDNDLALLRLQQPLHFDQQVRPIDIWTAPLPAYSNCTITGWGSTRENGPRVQRLQEVNVSILPPDACDRYYLGRVRPSMFCAGRDQGGADACQGDSGGPLSCFTGSRYELAGLVSWGVGCGRAQKPGVYTHLRQNVRWMADVMACPLPLPEEEDECGKQPRSSCVAALGPAHLWCSEKGEELVENVVESCPSSWPWQVSLQSHDGHYCSGTLIQRRWVLTARHCEVRAREDVVVLGVHDLRFSSQTIMVDQVFNLPDDGRFPPKSDLSLLRLSAPARLTSNVSPACVPDEDEEPNDSWSCVTTGWGAVKAKGTIDPNRLHQVGLTLVNQTSCRQRWGGGLIQDSHVCSHPAGSASCMGDSGAPLLCQKHSTYFLFGVVTWGSRGCGSDKPAVFSKTSPFEPWISDLTEDV</sequence>
<evidence type="ECO:0000256" key="1">
    <source>
        <dbReference type="ARBA" id="ARBA00022670"/>
    </source>
</evidence>
<dbReference type="HOGENOM" id="CLU_004497_5_2_1"/>
<dbReference type="FunFam" id="2.40.10.10:FF:000003">
    <property type="entry name" value="Transmembrane serine protease 3"/>
    <property type="match status" value="1"/>
</dbReference>
<dbReference type="Ensembl" id="ENSTNIT00000006190.1">
    <property type="protein sequence ID" value="ENSTNIP00000006042.1"/>
    <property type="gene ID" value="ENSTNIG00000003455.1"/>
</dbReference>
<reference evidence="7" key="2">
    <citation type="submission" date="2025-08" db="UniProtKB">
        <authorList>
            <consortium name="Ensembl"/>
        </authorList>
    </citation>
    <scope>IDENTIFICATION</scope>
</reference>
<dbReference type="PANTHER" id="PTHR24252">
    <property type="entry name" value="ACROSIN-RELATED"/>
    <property type="match status" value="1"/>
</dbReference>
<reference evidence="7" key="3">
    <citation type="submission" date="2025-09" db="UniProtKB">
        <authorList>
            <consortium name="Ensembl"/>
        </authorList>
    </citation>
    <scope>IDENTIFICATION</scope>
</reference>
<dbReference type="AlphaFoldDB" id="H3CCR9"/>
<dbReference type="CDD" id="cd00190">
    <property type="entry name" value="Tryp_SPc"/>
    <property type="match status" value="2"/>
</dbReference>
<dbReference type="Gene3D" id="2.40.10.10">
    <property type="entry name" value="Trypsin-like serine proteases"/>
    <property type="match status" value="2"/>
</dbReference>
<dbReference type="InterPro" id="IPR001254">
    <property type="entry name" value="Trypsin_dom"/>
</dbReference>
<evidence type="ECO:0000259" key="6">
    <source>
        <dbReference type="PROSITE" id="PS50240"/>
    </source>
</evidence>
<dbReference type="InterPro" id="IPR043504">
    <property type="entry name" value="Peptidase_S1_PA_chymotrypsin"/>
</dbReference>
<evidence type="ECO:0000313" key="7">
    <source>
        <dbReference type="Ensembl" id="ENSTNIP00000006042.1"/>
    </source>
</evidence>
<protein>
    <submittedName>
        <fullName evidence="7">Ovochymase 1</fullName>
    </submittedName>
</protein>
<dbReference type="SUPFAM" id="SSF50494">
    <property type="entry name" value="Trypsin-like serine proteases"/>
    <property type="match status" value="2"/>
</dbReference>
<feature type="domain" description="Peptidase S1" evidence="6">
    <location>
        <begin position="289"/>
        <end position="515"/>
    </location>
</feature>
<dbReference type="PRINTS" id="PR00722">
    <property type="entry name" value="CHYMOTRYPSIN"/>
</dbReference>
<organism evidence="7 8">
    <name type="scientific">Tetraodon nigroviridis</name>
    <name type="common">Spotted green pufferfish</name>
    <name type="synonym">Chelonodon nigroviridis</name>
    <dbReference type="NCBI Taxonomy" id="99883"/>
    <lineage>
        <taxon>Eukaryota</taxon>
        <taxon>Metazoa</taxon>
        <taxon>Chordata</taxon>
        <taxon>Craniata</taxon>
        <taxon>Vertebrata</taxon>
        <taxon>Euteleostomi</taxon>
        <taxon>Actinopterygii</taxon>
        <taxon>Neopterygii</taxon>
        <taxon>Teleostei</taxon>
        <taxon>Neoteleostei</taxon>
        <taxon>Acanthomorphata</taxon>
        <taxon>Eupercaria</taxon>
        <taxon>Tetraodontiformes</taxon>
        <taxon>Tetradontoidea</taxon>
        <taxon>Tetraodontidae</taxon>
        <taxon>Tetraodon</taxon>
    </lineage>
</organism>
<keyword evidence="3 5" id="KW-0720">Serine protease</keyword>
<dbReference type="PROSITE" id="PS00134">
    <property type="entry name" value="TRYPSIN_HIS"/>
    <property type="match status" value="1"/>
</dbReference>
<name>H3CCR9_TETNG</name>
<dbReference type="STRING" id="99883.ENSTNIP00000006042"/>
<dbReference type="PANTHER" id="PTHR24252:SF18">
    <property type="entry name" value="OVOCHYMASE 1"/>
    <property type="match status" value="1"/>
</dbReference>
<dbReference type="PROSITE" id="PS00135">
    <property type="entry name" value="TRYPSIN_SER"/>
    <property type="match status" value="1"/>
</dbReference>
<dbReference type="Proteomes" id="UP000007303">
    <property type="component" value="Unassembled WGS sequence"/>
</dbReference>
<dbReference type="FunFam" id="2.40.10.10:FF:000068">
    <property type="entry name" value="transmembrane protease serine 2"/>
    <property type="match status" value="1"/>
</dbReference>
<dbReference type="GO" id="GO:0004252">
    <property type="term" value="F:serine-type endopeptidase activity"/>
    <property type="evidence" value="ECO:0007669"/>
    <property type="project" value="InterPro"/>
</dbReference>
<evidence type="ECO:0000256" key="4">
    <source>
        <dbReference type="ARBA" id="ARBA00023157"/>
    </source>
</evidence>
<reference evidence="8" key="1">
    <citation type="journal article" date="2004" name="Nature">
        <title>Genome duplication in the teleost fish Tetraodon nigroviridis reveals the early vertebrate proto-karyotype.</title>
        <authorList>
            <person name="Jaillon O."/>
            <person name="Aury J.-M."/>
            <person name="Brunet F."/>
            <person name="Petit J.-L."/>
            <person name="Stange-Thomann N."/>
            <person name="Mauceli E."/>
            <person name="Bouneau L."/>
            <person name="Fischer C."/>
            <person name="Ozouf-Costaz C."/>
            <person name="Bernot A."/>
            <person name="Nicaud S."/>
            <person name="Jaffe D."/>
            <person name="Fisher S."/>
            <person name="Lutfalla G."/>
            <person name="Dossat C."/>
            <person name="Segurens B."/>
            <person name="Dasilva C."/>
            <person name="Salanoubat M."/>
            <person name="Levy M."/>
            <person name="Boudet N."/>
            <person name="Castellano S."/>
            <person name="Anthouard V."/>
            <person name="Jubin C."/>
            <person name="Castelli V."/>
            <person name="Katinka M."/>
            <person name="Vacherie B."/>
            <person name="Biemont C."/>
            <person name="Skalli Z."/>
            <person name="Cattolico L."/>
            <person name="Poulain J."/>
            <person name="De Berardinis V."/>
            <person name="Cruaud C."/>
            <person name="Duprat S."/>
            <person name="Brottier P."/>
            <person name="Coutanceau J.-P."/>
            <person name="Gouzy J."/>
            <person name="Parra G."/>
            <person name="Lardier G."/>
            <person name="Chapple C."/>
            <person name="McKernan K.J."/>
            <person name="McEwan P."/>
            <person name="Bosak S."/>
            <person name="Kellis M."/>
            <person name="Volff J.-N."/>
            <person name="Guigo R."/>
            <person name="Zody M.C."/>
            <person name="Mesirov J."/>
            <person name="Lindblad-Toh K."/>
            <person name="Birren B."/>
            <person name="Nusbaum C."/>
            <person name="Kahn D."/>
            <person name="Robinson-Rechavi M."/>
            <person name="Laudet V."/>
            <person name="Schachter V."/>
            <person name="Quetier F."/>
            <person name="Saurin W."/>
            <person name="Scarpelli C."/>
            <person name="Wincker P."/>
            <person name="Lander E.S."/>
            <person name="Weissenbach J."/>
            <person name="Roest Crollius H."/>
        </authorList>
    </citation>
    <scope>NUCLEOTIDE SEQUENCE [LARGE SCALE GENOMIC DNA]</scope>
</reference>
<dbReference type="GO" id="GO:0006508">
    <property type="term" value="P:proteolysis"/>
    <property type="evidence" value="ECO:0007669"/>
    <property type="project" value="UniProtKB-KW"/>
</dbReference>
<proteinExistence type="predicted"/>
<evidence type="ECO:0000256" key="5">
    <source>
        <dbReference type="RuleBase" id="RU363034"/>
    </source>
</evidence>
<keyword evidence="8" id="KW-1185">Reference proteome</keyword>
<keyword evidence="2 5" id="KW-0378">Hydrolase</keyword>
<dbReference type="FunFam" id="2.40.10.10:FF:000036">
    <property type="entry name" value="Trypsin beta"/>
    <property type="match status" value="1"/>
</dbReference>
<dbReference type="GeneTree" id="ENSGT00940000163017"/>
<dbReference type="InterPro" id="IPR001314">
    <property type="entry name" value="Peptidase_S1A"/>
</dbReference>
<dbReference type="OMA" id="KHCNVRA"/>
<evidence type="ECO:0000256" key="2">
    <source>
        <dbReference type="ARBA" id="ARBA00022801"/>
    </source>
</evidence>